<comment type="caution">
    <text evidence="3">The sequence shown here is derived from an EMBL/GenBank/DDBJ whole genome shotgun (WGS) entry which is preliminary data.</text>
</comment>
<accession>A0A4C1STY0</accession>
<dbReference type="GO" id="GO:0005524">
    <property type="term" value="F:ATP binding"/>
    <property type="evidence" value="ECO:0007669"/>
    <property type="project" value="InterPro"/>
</dbReference>
<dbReference type="PANTHER" id="PTHR10799">
    <property type="entry name" value="SNF2/RAD54 HELICASE FAMILY"/>
    <property type="match status" value="1"/>
</dbReference>
<dbReference type="STRING" id="151549.A0A4C1STY0"/>
<feature type="compositionally biased region" description="Basic and acidic residues" evidence="1">
    <location>
        <begin position="142"/>
        <end position="154"/>
    </location>
</feature>
<proteinExistence type="predicted"/>
<dbReference type="SMART" id="SM00487">
    <property type="entry name" value="DEXDc"/>
    <property type="match status" value="1"/>
</dbReference>
<feature type="region of interest" description="Disordered" evidence="1">
    <location>
        <begin position="21"/>
        <end position="90"/>
    </location>
</feature>
<evidence type="ECO:0000313" key="4">
    <source>
        <dbReference type="Proteomes" id="UP000299102"/>
    </source>
</evidence>
<dbReference type="InterPro" id="IPR014001">
    <property type="entry name" value="Helicase_ATP-bd"/>
</dbReference>
<evidence type="ECO:0000259" key="2">
    <source>
        <dbReference type="SMART" id="SM00487"/>
    </source>
</evidence>
<feature type="compositionally biased region" description="Polar residues" evidence="1">
    <location>
        <begin position="21"/>
        <end position="38"/>
    </location>
</feature>
<feature type="compositionally biased region" description="Polar residues" evidence="1">
    <location>
        <begin position="434"/>
        <end position="457"/>
    </location>
</feature>
<feature type="region of interest" description="Disordered" evidence="1">
    <location>
        <begin position="129"/>
        <end position="159"/>
    </location>
</feature>
<feature type="compositionally biased region" description="Low complexity" evidence="1">
    <location>
        <begin position="39"/>
        <end position="50"/>
    </location>
</feature>
<dbReference type="Gene3D" id="3.40.50.10810">
    <property type="entry name" value="Tandem AAA-ATPase domain"/>
    <property type="match status" value="1"/>
</dbReference>
<dbReference type="AlphaFoldDB" id="A0A4C1STY0"/>
<dbReference type="Pfam" id="PF00176">
    <property type="entry name" value="SNF2-rel_dom"/>
    <property type="match status" value="1"/>
</dbReference>
<dbReference type="InterPro" id="IPR038718">
    <property type="entry name" value="SNF2-like_sf"/>
</dbReference>
<name>A0A4C1STY0_EUMVA</name>
<reference evidence="3 4" key="1">
    <citation type="journal article" date="2019" name="Commun. Biol.">
        <title>The bagworm genome reveals a unique fibroin gene that provides high tensile strength.</title>
        <authorList>
            <person name="Kono N."/>
            <person name="Nakamura H."/>
            <person name="Ohtoshi R."/>
            <person name="Tomita M."/>
            <person name="Numata K."/>
            <person name="Arakawa K."/>
        </authorList>
    </citation>
    <scope>NUCLEOTIDE SEQUENCE [LARGE SCALE GENOMIC DNA]</scope>
</reference>
<evidence type="ECO:0000256" key="1">
    <source>
        <dbReference type="SAM" id="MobiDB-lite"/>
    </source>
</evidence>
<dbReference type="OrthoDB" id="448448at2759"/>
<gene>
    <name evidence="3" type="ORF">EVAR_76822_1</name>
</gene>
<dbReference type="SUPFAM" id="SSF52540">
    <property type="entry name" value="P-loop containing nucleoside triphosphate hydrolases"/>
    <property type="match status" value="1"/>
</dbReference>
<protein>
    <recommendedName>
        <fullName evidence="2">Helicase ATP-binding domain-containing protein</fullName>
    </recommendedName>
</protein>
<dbReference type="Proteomes" id="UP000299102">
    <property type="component" value="Unassembled WGS sequence"/>
</dbReference>
<sequence>MSGGLSPSLINLRQYRFQRKSNGVNQSPGSSMSNGPATSSSLLLSNINSNATNREVSRSDNSVYKRIRIPDSDSDDSNATPAKKPQPMELTTAIKERRFRNMSEMFPDLQPMTSHDIVIKRVPVAKVGRARCGSSGSEDEDYGVRKGKDDRVYDSDASDSEISDDLMGDKRKVFNFLNTSGKNELSQLSGCSQKKADAIVALRPFKGWLDMVQKLNSSKMLSADLLNATQELISTRNNIQRLMKKCVGLAQQLEAAVAAGAGLLKQPAILSSSLKLAPYQLVGLNWLAVLHKQGVSGILADEMGLGKTVQVIAFLSHLKETHQALGTHLVVVPASTLDNWSGEFERWCPSMRVSKYYGNQEERRELRIEYARTRLQEIDVILTTKLPTVTSTRVQGVKTTNTTSLDRPLSCNGQRATKTLLRQPQITTDRHACQMSQTNHHQHYPSSYRQASNNGDL</sequence>
<keyword evidence="4" id="KW-1185">Reference proteome</keyword>
<feature type="domain" description="Helicase ATP-binding" evidence="2">
    <location>
        <begin position="272"/>
        <end position="443"/>
    </location>
</feature>
<feature type="region of interest" description="Disordered" evidence="1">
    <location>
        <begin position="433"/>
        <end position="457"/>
    </location>
</feature>
<dbReference type="EMBL" id="BGZK01000017">
    <property type="protein sequence ID" value="GBP05415.1"/>
    <property type="molecule type" value="Genomic_DNA"/>
</dbReference>
<dbReference type="InterPro" id="IPR027417">
    <property type="entry name" value="P-loop_NTPase"/>
</dbReference>
<organism evidence="3 4">
    <name type="scientific">Eumeta variegata</name>
    <name type="common">Bagworm moth</name>
    <name type="synonym">Eumeta japonica</name>
    <dbReference type="NCBI Taxonomy" id="151549"/>
    <lineage>
        <taxon>Eukaryota</taxon>
        <taxon>Metazoa</taxon>
        <taxon>Ecdysozoa</taxon>
        <taxon>Arthropoda</taxon>
        <taxon>Hexapoda</taxon>
        <taxon>Insecta</taxon>
        <taxon>Pterygota</taxon>
        <taxon>Neoptera</taxon>
        <taxon>Endopterygota</taxon>
        <taxon>Lepidoptera</taxon>
        <taxon>Glossata</taxon>
        <taxon>Ditrysia</taxon>
        <taxon>Tineoidea</taxon>
        <taxon>Psychidae</taxon>
        <taxon>Oiketicinae</taxon>
        <taxon>Eumeta</taxon>
    </lineage>
</organism>
<feature type="compositionally biased region" description="Polar residues" evidence="1">
    <location>
        <begin position="51"/>
        <end position="62"/>
    </location>
</feature>
<dbReference type="InterPro" id="IPR000330">
    <property type="entry name" value="SNF2_N"/>
</dbReference>
<evidence type="ECO:0000313" key="3">
    <source>
        <dbReference type="EMBL" id="GBP05415.1"/>
    </source>
</evidence>